<dbReference type="EMBL" id="LACI01000278">
    <property type="protein sequence ID" value="KJU87193.1"/>
    <property type="molecule type" value="Genomic_DNA"/>
</dbReference>
<dbReference type="GO" id="GO:0004222">
    <property type="term" value="F:metalloendopeptidase activity"/>
    <property type="evidence" value="ECO:0007669"/>
    <property type="project" value="InterPro"/>
</dbReference>
<dbReference type="InterPro" id="IPR024079">
    <property type="entry name" value="MetalloPept_cat_dom_sf"/>
</dbReference>
<evidence type="ECO:0000313" key="8">
    <source>
        <dbReference type="Proteomes" id="UP000033423"/>
    </source>
</evidence>
<keyword evidence="5" id="KW-0732">Signal</keyword>
<evidence type="ECO:0000256" key="2">
    <source>
        <dbReference type="ARBA" id="ARBA00022723"/>
    </source>
</evidence>
<reference evidence="7 8" key="1">
    <citation type="submission" date="2015-02" db="EMBL/GenBank/DDBJ databases">
        <title>Single-cell genomics of uncultivated deep-branching MTB reveals a conserved set of magnetosome genes.</title>
        <authorList>
            <person name="Kolinko S."/>
            <person name="Richter M."/>
            <person name="Glockner F.O."/>
            <person name="Brachmann A."/>
            <person name="Schuler D."/>
        </authorList>
    </citation>
    <scope>NUCLEOTIDE SEQUENCE [LARGE SCALE GENOMIC DNA]</scope>
    <source>
        <strain evidence="7">TM-1</strain>
    </source>
</reference>
<dbReference type="Proteomes" id="UP000033423">
    <property type="component" value="Unassembled WGS sequence"/>
</dbReference>
<evidence type="ECO:0000259" key="6">
    <source>
        <dbReference type="Pfam" id="PF00413"/>
    </source>
</evidence>
<keyword evidence="3" id="KW-0378">Hydrolase</keyword>
<dbReference type="Gene3D" id="3.40.390.10">
    <property type="entry name" value="Collagenase (Catalytic Domain)"/>
    <property type="match status" value="1"/>
</dbReference>
<keyword evidence="1" id="KW-0645">Protease</keyword>
<evidence type="ECO:0000313" key="7">
    <source>
        <dbReference type="EMBL" id="KJU87193.1"/>
    </source>
</evidence>
<dbReference type="GO" id="GO:0008270">
    <property type="term" value="F:zinc ion binding"/>
    <property type="evidence" value="ECO:0007669"/>
    <property type="project" value="InterPro"/>
</dbReference>
<dbReference type="GO" id="GO:0006508">
    <property type="term" value="P:proteolysis"/>
    <property type="evidence" value="ECO:0007669"/>
    <property type="project" value="UniProtKB-KW"/>
</dbReference>
<dbReference type="GO" id="GO:0031012">
    <property type="term" value="C:extracellular matrix"/>
    <property type="evidence" value="ECO:0007669"/>
    <property type="project" value="InterPro"/>
</dbReference>
<evidence type="ECO:0000256" key="3">
    <source>
        <dbReference type="ARBA" id="ARBA00022801"/>
    </source>
</evidence>
<name>A0A0F3H2M2_9BACT</name>
<dbReference type="InterPro" id="IPR021190">
    <property type="entry name" value="Pept_M10A"/>
</dbReference>
<feature type="domain" description="Peptidase M10 metallopeptidase" evidence="6">
    <location>
        <begin position="56"/>
        <end position="198"/>
    </location>
</feature>
<dbReference type="Pfam" id="PF00413">
    <property type="entry name" value="Peptidase_M10"/>
    <property type="match status" value="1"/>
</dbReference>
<comment type="caution">
    <text evidence="7">The sequence shown here is derived from an EMBL/GenBank/DDBJ whole genome shotgun (WGS) entry which is preliminary data.</text>
</comment>
<evidence type="ECO:0000256" key="4">
    <source>
        <dbReference type="ARBA" id="ARBA00022833"/>
    </source>
</evidence>
<proteinExistence type="predicted"/>
<gene>
    <name evidence="7" type="ORF">MBAV_000614</name>
</gene>
<sequence length="323" mass="35652">MIRLRALFLCLCIFFWSSGALAFVVSKTSTGAIMRHKQPSVTLYVNTTGGPTGSLEAITAGMQTWNSVSTTSFRYVYAGTTTATNCGDNDGVNNICFNLDNNRGALAVNSVWYGPLTGEIFDDDINFNTKYLYSTDLTSSSYDLQDIATHELGHCLSLKDLYDPAVDSEKTMYGYASKMETKKRTLDQDDMDGITSLYPLPVITGNGTAGAITIKSSDTLDIDVSLNPGSIEGVMADWWIYAFTPFGTYYYVYPNQWLWAEQAFDVRSAYQGALFNLQPTRLLSASGLPKGYYYIYFGVDATARGSFDSSTLMYNTLIVYVSD</sequence>
<evidence type="ECO:0000256" key="1">
    <source>
        <dbReference type="ARBA" id="ARBA00022670"/>
    </source>
</evidence>
<organism evidence="7 8">
    <name type="scientific">Candidatus Magnetobacterium bavaricum</name>
    <dbReference type="NCBI Taxonomy" id="29290"/>
    <lineage>
        <taxon>Bacteria</taxon>
        <taxon>Pseudomonadati</taxon>
        <taxon>Nitrospirota</taxon>
        <taxon>Thermodesulfovibrionia</taxon>
        <taxon>Thermodesulfovibrionales</taxon>
        <taxon>Candidatus Magnetobacteriaceae</taxon>
        <taxon>Candidatus Magnetobacterium</taxon>
    </lineage>
</organism>
<keyword evidence="8" id="KW-1185">Reference proteome</keyword>
<feature type="signal peptide" evidence="5">
    <location>
        <begin position="1"/>
        <end position="22"/>
    </location>
</feature>
<dbReference type="SUPFAM" id="SSF55486">
    <property type="entry name" value="Metalloproteases ('zincins'), catalytic domain"/>
    <property type="match status" value="1"/>
</dbReference>
<keyword evidence="4" id="KW-0862">Zinc</keyword>
<keyword evidence="2" id="KW-0479">Metal-binding</keyword>
<feature type="chain" id="PRO_5002461305" evidence="5">
    <location>
        <begin position="23"/>
        <end position="323"/>
    </location>
</feature>
<protein>
    <submittedName>
        <fullName evidence="7">Matrilysin (Metalloproteinase)</fullName>
    </submittedName>
</protein>
<dbReference type="PRINTS" id="PR00138">
    <property type="entry name" value="MATRIXIN"/>
</dbReference>
<evidence type="ECO:0000256" key="5">
    <source>
        <dbReference type="SAM" id="SignalP"/>
    </source>
</evidence>
<dbReference type="InterPro" id="IPR001818">
    <property type="entry name" value="Pept_M10_metallopeptidase"/>
</dbReference>
<accession>A0A0F3H2M2</accession>
<dbReference type="AlphaFoldDB" id="A0A0F3H2M2"/>